<protein>
    <recommendedName>
        <fullName evidence="1">FAR1 domain-containing protein</fullName>
    </recommendedName>
</protein>
<sequence>MRCILGNEIWKLQVLSVPNRITIKCDQHTIDNSIDENRIKVIAEESPERTEEERTRGIPFDYAECSTYPLFADPPSEGQHFETVKDARVCYEQYGKGQEFSMIKRNSTKRNISEEVARVKLCCSNSGFSKKNIRIHPETSERDRSKRSSDKYGCKATLKINWNEKLCK</sequence>
<dbReference type="Proteomes" id="UP000541444">
    <property type="component" value="Unassembled WGS sequence"/>
</dbReference>
<organism evidence="2 3">
    <name type="scientific">Kingdonia uniflora</name>
    <dbReference type="NCBI Taxonomy" id="39325"/>
    <lineage>
        <taxon>Eukaryota</taxon>
        <taxon>Viridiplantae</taxon>
        <taxon>Streptophyta</taxon>
        <taxon>Embryophyta</taxon>
        <taxon>Tracheophyta</taxon>
        <taxon>Spermatophyta</taxon>
        <taxon>Magnoliopsida</taxon>
        <taxon>Ranunculales</taxon>
        <taxon>Circaeasteraceae</taxon>
        <taxon>Kingdonia</taxon>
    </lineage>
</organism>
<dbReference type="InterPro" id="IPR004330">
    <property type="entry name" value="FAR1_DNA_bnd_dom"/>
</dbReference>
<accession>A0A7J7NFN5</accession>
<reference evidence="2 3" key="1">
    <citation type="journal article" date="2020" name="IScience">
        <title>Genome Sequencing of the Endangered Kingdonia uniflora (Circaeasteraceae, Ranunculales) Reveals Potential Mechanisms of Evolutionary Specialization.</title>
        <authorList>
            <person name="Sun Y."/>
            <person name="Deng T."/>
            <person name="Zhang A."/>
            <person name="Moore M.J."/>
            <person name="Landis J.B."/>
            <person name="Lin N."/>
            <person name="Zhang H."/>
            <person name="Zhang X."/>
            <person name="Huang J."/>
            <person name="Zhang X."/>
            <person name="Sun H."/>
            <person name="Wang H."/>
        </authorList>
    </citation>
    <scope>NUCLEOTIDE SEQUENCE [LARGE SCALE GENOMIC DNA]</scope>
    <source>
        <strain evidence="2">TB1705</strain>
        <tissue evidence="2">Leaf</tissue>
    </source>
</reference>
<evidence type="ECO:0000313" key="2">
    <source>
        <dbReference type="EMBL" id="KAF6165996.1"/>
    </source>
</evidence>
<dbReference type="PANTHER" id="PTHR46328">
    <property type="entry name" value="FAR-RED IMPAIRED RESPONSIVE (FAR1) FAMILY PROTEIN-RELATED"/>
    <property type="match status" value="1"/>
</dbReference>
<keyword evidence="3" id="KW-1185">Reference proteome</keyword>
<comment type="caution">
    <text evidence="2">The sequence shown here is derived from an EMBL/GenBank/DDBJ whole genome shotgun (WGS) entry which is preliminary data.</text>
</comment>
<evidence type="ECO:0000259" key="1">
    <source>
        <dbReference type="Pfam" id="PF03101"/>
    </source>
</evidence>
<dbReference type="EMBL" id="JACGCM010000816">
    <property type="protein sequence ID" value="KAF6165996.1"/>
    <property type="molecule type" value="Genomic_DNA"/>
</dbReference>
<evidence type="ECO:0000313" key="3">
    <source>
        <dbReference type="Proteomes" id="UP000541444"/>
    </source>
</evidence>
<dbReference type="Pfam" id="PF03101">
    <property type="entry name" value="FAR1"/>
    <property type="match status" value="1"/>
</dbReference>
<proteinExistence type="predicted"/>
<dbReference type="AlphaFoldDB" id="A0A7J7NFN5"/>
<feature type="domain" description="FAR1" evidence="1">
    <location>
        <begin position="91"/>
        <end position="163"/>
    </location>
</feature>
<gene>
    <name evidence="2" type="ORF">GIB67_012893</name>
</gene>
<name>A0A7J7NFN5_9MAGN</name>